<feature type="domain" description="CHAT" evidence="2">
    <location>
        <begin position="89"/>
        <end position="234"/>
    </location>
</feature>
<reference evidence="3 4" key="1">
    <citation type="submission" date="2024-06" db="EMBL/GenBank/DDBJ databases">
        <title>Draft genome sequence of Geodermatophilus badlandi, a novel member of the Geodermatophilaceae isolated from badland sedimentary rocks in the Red desert, Wyoming, USA.</title>
        <authorList>
            <person name="Ben Tekaya S."/>
            <person name="Nouioui I."/>
            <person name="Flores G.M."/>
            <person name="Shaal M.N."/>
            <person name="Bredoire F."/>
            <person name="Basile F."/>
            <person name="Van Diepen L."/>
            <person name="Ward N.L."/>
        </authorList>
    </citation>
    <scope>NUCLEOTIDE SEQUENCE [LARGE SCALE GENOMIC DNA]</scope>
    <source>
        <strain evidence="3 4">WL48A</strain>
    </source>
</reference>
<protein>
    <submittedName>
        <fullName evidence="3">CHAT domain-containing protein</fullName>
    </submittedName>
</protein>
<feature type="region of interest" description="Disordered" evidence="1">
    <location>
        <begin position="1"/>
        <end position="91"/>
    </location>
</feature>
<gene>
    <name evidence="3" type="ORF">ABQ292_09660</name>
</gene>
<feature type="region of interest" description="Disordered" evidence="1">
    <location>
        <begin position="248"/>
        <end position="305"/>
    </location>
</feature>
<dbReference type="Pfam" id="PF12770">
    <property type="entry name" value="CHAT"/>
    <property type="match status" value="1"/>
</dbReference>
<evidence type="ECO:0000259" key="2">
    <source>
        <dbReference type="Pfam" id="PF12770"/>
    </source>
</evidence>
<dbReference type="EMBL" id="JBFNXQ010000023">
    <property type="protein sequence ID" value="MEX5718628.1"/>
    <property type="molecule type" value="Genomic_DNA"/>
</dbReference>
<proteinExistence type="predicted"/>
<comment type="caution">
    <text evidence="3">The sequence shown here is derived from an EMBL/GenBank/DDBJ whole genome shotgun (WGS) entry which is preliminary data.</text>
</comment>
<evidence type="ECO:0000256" key="1">
    <source>
        <dbReference type="SAM" id="MobiDB-lite"/>
    </source>
</evidence>
<evidence type="ECO:0000313" key="4">
    <source>
        <dbReference type="Proteomes" id="UP001560045"/>
    </source>
</evidence>
<dbReference type="RefSeq" id="WP_369205671.1">
    <property type="nucleotide sequence ID" value="NZ_JBFNXQ010000023.1"/>
</dbReference>
<accession>A0ABV3XDJ0</accession>
<evidence type="ECO:0000313" key="3">
    <source>
        <dbReference type="EMBL" id="MEX5718628.1"/>
    </source>
</evidence>
<feature type="compositionally biased region" description="Basic residues" evidence="1">
    <location>
        <begin position="1"/>
        <end position="11"/>
    </location>
</feature>
<dbReference type="Proteomes" id="UP001560045">
    <property type="component" value="Unassembled WGS sequence"/>
</dbReference>
<sequence>MGVPLRQRHPAVPRAVGVDARRPVPGATGADPAAGGPTSPADPGDGRQPLRLRAAGRAGGVGQGARGPRRPPAGRPRATRPGPLGDAGDLRRQLRRGEYHVFHFIGHGRYDPGPQDGVLALEGPGGRAQLVTGADTGALLHDHRSLRLALLNSCEGARGGLSDPYSGTAQSLVYQGIPAVVAMQFEITDHAAITFGHSLYEAVADGYPLDAAMAEARNAVRDRANPVEWATPVLYLRAADGRVFDVRSARSAPGRPPDEATPDEATSGGGAPGRDHARPDGSGPGPAGRLHRWGGVAGTARGRTR</sequence>
<name>A0ABV3XDJ0_9ACTN</name>
<feature type="compositionally biased region" description="Low complexity" evidence="1">
    <location>
        <begin position="75"/>
        <end position="84"/>
    </location>
</feature>
<feature type="compositionally biased region" description="Low complexity" evidence="1">
    <location>
        <begin position="25"/>
        <end position="56"/>
    </location>
</feature>
<dbReference type="InterPro" id="IPR024983">
    <property type="entry name" value="CHAT_dom"/>
</dbReference>
<organism evidence="3 4">
    <name type="scientific">Geodermatophilus maliterrae</name>
    <dbReference type="NCBI Taxonomy" id="3162531"/>
    <lineage>
        <taxon>Bacteria</taxon>
        <taxon>Bacillati</taxon>
        <taxon>Actinomycetota</taxon>
        <taxon>Actinomycetes</taxon>
        <taxon>Geodermatophilales</taxon>
        <taxon>Geodermatophilaceae</taxon>
        <taxon>Geodermatophilus</taxon>
    </lineage>
</organism>
<keyword evidence="4" id="KW-1185">Reference proteome</keyword>